<evidence type="ECO:0000256" key="8">
    <source>
        <dbReference type="SAM" id="MobiDB-lite"/>
    </source>
</evidence>
<keyword evidence="5" id="KW-0969">Cilium</keyword>
<accession>A0A183ALG0</accession>
<comment type="subcellular location">
    <subcellularLocation>
        <location evidence="1">Cell projection</location>
        <location evidence="1">Cilium</location>
    </subcellularLocation>
</comment>
<feature type="region of interest" description="Disordered" evidence="8">
    <location>
        <begin position="492"/>
        <end position="512"/>
    </location>
</feature>
<evidence type="ECO:0000313" key="10">
    <source>
        <dbReference type="Proteomes" id="UP000272942"/>
    </source>
</evidence>
<feature type="coiled-coil region" evidence="7">
    <location>
        <begin position="128"/>
        <end position="162"/>
    </location>
</feature>
<evidence type="ECO:0000313" key="9">
    <source>
        <dbReference type="EMBL" id="VDP82045.1"/>
    </source>
</evidence>
<feature type="coiled-coil region" evidence="7">
    <location>
        <begin position="199"/>
        <end position="254"/>
    </location>
</feature>
<dbReference type="PANTHER" id="PTHR31954:SF1">
    <property type="entry name" value="CILIA- AND FLAGELLA-ASSOCIATED PROTEIN 157"/>
    <property type="match status" value="1"/>
</dbReference>
<keyword evidence="6" id="KW-0966">Cell projection</keyword>
<dbReference type="GO" id="GO:0008017">
    <property type="term" value="F:microtubule binding"/>
    <property type="evidence" value="ECO:0007669"/>
    <property type="project" value="TreeGrafter"/>
</dbReference>
<feature type="region of interest" description="Disordered" evidence="8">
    <location>
        <begin position="65"/>
        <end position="94"/>
    </location>
</feature>
<feature type="compositionally biased region" description="Polar residues" evidence="8">
    <location>
        <begin position="492"/>
        <end position="509"/>
    </location>
</feature>
<dbReference type="WBParaSite" id="ECPE_0000781401-mRNA-1">
    <property type="protein sequence ID" value="ECPE_0000781401-mRNA-1"/>
    <property type="gene ID" value="ECPE_0000781401"/>
</dbReference>
<dbReference type="GO" id="GO:0036064">
    <property type="term" value="C:ciliary basal body"/>
    <property type="evidence" value="ECO:0007669"/>
    <property type="project" value="TreeGrafter"/>
</dbReference>
<dbReference type="OrthoDB" id="166611at2759"/>
<evidence type="ECO:0000256" key="2">
    <source>
        <dbReference type="ARBA" id="ARBA00010841"/>
    </source>
</evidence>
<organism evidence="11">
    <name type="scientific">Echinostoma caproni</name>
    <dbReference type="NCBI Taxonomy" id="27848"/>
    <lineage>
        <taxon>Eukaryota</taxon>
        <taxon>Metazoa</taxon>
        <taxon>Spiralia</taxon>
        <taxon>Lophotrochozoa</taxon>
        <taxon>Platyhelminthes</taxon>
        <taxon>Trematoda</taxon>
        <taxon>Digenea</taxon>
        <taxon>Plagiorchiida</taxon>
        <taxon>Echinostomata</taxon>
        <taxon>Echinostomatoidea</taxon>
        <taxon>Echinostomatidae</taxon>
        <taxon>Echinostoma</taxon>
    </lineage>
</organism>
<feature type="coiled-coil region" evidence="7">
    <location>
        <begin position="335"/>
        <end position="362"/>
    </location>
</feature>
<proteinExistence type="inferred from homology"/>
<dbReference type="PANTHER" id="PTHR31954">
    <property type="entry name" value="CILIA- AND FLAGELLA-ASSOCIATED PROTEIN 157"/>
    <property type="match status" value="1"/>
</dbReference>
<dbReference type="AlphaFoldDB" id="A0A183ALG0"/>
<evidence type="ECO:0000256" key="5">
    <source>
        <dbReference type="ARBA" id="ARBA00023069"/>
    </source>
</evidence>
<protein>
    <recommendedName>
        <fullName evidence="3">Cilia- and flagella-associated protein 157</fullName>
    </recommendedName>
</protein>
<reference evidence="11" key="1">
    <citation type="submission" date="2016-06" db="UniProtKB">
        <authorList>
            <consortium name="WormBaseParasite"/>
        </authorList>
    </citation>
    <scope>IDENTIFICATION</scope>
</reference>
<keyword evidence="4 7" id="KW-0175">Coiled coil</keyword>
<evidence type="ECO:0000256" key="7">
    <source>
        <dbReference type="SAM" id="Coils"/>
    </source>
</evidence>
<evidence type="ECO:0000256" key="4">
    <source>
        <dbReference type="ARBA" id="ARBA00023054"/>
    </source>
</evidence>
<evidence type="ECO:0000256" key="1">
    <source>
        <dbReference type="ARBA" id="ARBA00004138"/>
    </source>
</evidence>
<comment type="similarity">
    <text evidence="2">Belongs to the CFAP157 family.</text>
</comment>
<name>A0A183ALG0_9TREM</name>
<reference evidence="9 10" key="2">
    <citation type="submission" date="2018-11" db="EMBL/GenBank/DDBJ databases">
        <authorList>
            <consortium name="Pathogen Informatics"/>
        </authorList>
    </citation>
    <scope>NUCLEOTIDE SEQUENCE [LARGE SCALE GENOMIC DNA]</scope>
    <source>
        <strain evidence="9 10">Egypt</strain>
    </source>
</reference>
<dbReference type="EMBL" id="UZAN01045088">
    <property type="protein sequence ID" value="VDP82045.1"/>
    <property type="molecule type" value="Genomic_DNA"/>
</dbReference>
<evidence type="ECO:0000256" key="6">
    <source>
        <dbReference type="ARBA" id="ARBA00023273"/>
    </source>
</evidence>
<sequence>MTAEEQKIEELLTAMEPKLAISQNRLSLNAGSDKRDSTKLETEEIPTRNRLAICDTEIVNHSNSSEVFCEPEPPKAKKTSGRKTAGSRKSAADGNRLDTGLSSISVLEQSGEIDGLAALGRDYYLLVIRQLERQITAYRSLLAQLTKEYEALTEEHKKSTDSNKEQLRDLNKGFRDKIDLASDLVNRICGRYAVFEVERSKWQAREQELEQSKRQTEDQMREENESLARELSSLEEFRANRETLLQRYTELVTKWEEMKNDQVEALKSLSVRDAAYRARLKKATQRKLDKVAMEFRQQSYELTEPTFKRMLGESVSIKVQLAKLSTAVTQISEDNIAKTKEYQKLCEELSQLEEEQELVAVRTQLEELIHSRNGYLDAKNALDGDCERLREEIYQLDKSIASRRRRKQRWQNRFSVVREGLEMKTSDVQLMLQCLRQASRSIQALMTNVESTKDESMIEKTTTETIHLILNCFAQAGAASDENSKELITLQTQKSTVSGQGTDTSSRMWTDNDPLSLLVHPPTDEIGSDISEPNSSFEEDFEMEISAPEEEINTASELIQQMSKSGRSEGTQIAEFSLNEGLETQRKQTERLDLLWTQIHKSPLDAYTPSSRSWSEILKFLASNVSFRNFQIPSESRENVYLRIGDLFIVPTPNKHIPTKSQLLAVSRQSQTGSDQAWIASIDEEMARPTTVKRTEKIRKQLETFGPELALLLDSSTKVANVSGEMYKKATVHSVLMLVARKAGC</sequence>
<evidence type="ECO:0000313" key="11">
    <source>
        <dbReference type="WBParaSite" id="ECPE_0000781401-mRNA-1"/>
    </source>
</evidence>
<dbReference type="Proteomes" id="UP000272942">
    <property type="component" value="Unassembled WGS sequence"/>
</dbReference>
<evidence type="ECO:0000256" key="3">
    <source>
        <dbReference type="ARBA" id="ARBA00014087"/>
    </source>
</evidence>
<keyword evidence="10" id="KW-1185">Reference proteome</keyword>
<gene>
    <name evidence="9" type="ORF">ECPE_LOCUS7795</name>
</gene>
<dbReference type="InterPro" id="IPR038844">
    <property type="entry name" value="CFAP157"/>
</dbReference>